<name>A0AAV9M598_9SOLN</name>
<evidence type="ECO:0000313" key="2">
    <source>
        <dbReference type="Proteomes" id="UP001311915"/>
    </source>
</evidence>
<dbReference type="InterPro" id="IPR032675">
    <property type="entry name" value="LRR_dom_sf"/>
</dbReference>
<evidence type="ECO:0000313" key="1">
    <source>
        <dbReference type="EMBL" id="KAK4732065.1"/>
    </source>
</evidence>
<protein>
    <submittedName>
        <fullName evidence="1">Uncharacterized protein</fullName>
    </submittedName>
</protein>
<reference evidence="1 2" key="1">
    <citation type="submission" date="2023-10" db="EMBL/GenBank/DDBJ databases">
        <title>Genome-Wide Identification Analysis in wild type Solanum Pinnatisectum Reveals Some Genes Defensing Phytophthora Infestans.</title>
        <authorList>
            <person name="Sun C."/>
        </authorList>
    </citation>
    <scope>NUCLEOTIDE SEQUENCE [LARGE SCALE GENOMIC DNA]</scope>
    <source>
        <strain evidence="1">LQN</strain>
        <tissue evidence="1">Leaf</tissue>
    </source>
</reference>
<sequence>MEDSWWDEVKDSLFDYLDRESEEYSWATMQLSFDNLADCLKPCLLYMGMFPEDARILVSNLISLWIAEDFKLVLIETRIENLTSFLEGLLCLEYLQLCDCVQIRDWCLGDVTFHKLKLLKLVFLSISRWNASEESFPLLETLVISGCKNLMEIPLSFADIPTLKQIKLIRRYNKSLEASAVRIKEEVEAIEGCDRIVITTQEYGGRNIRRL</sequence>
<dbReference type="PANTHER" id="PTHR15140:SF44">
    <property type="entry name" value="LATE BLIGHT RESISTANCE PROTEIN HOMOLOG R1B-23 ISOFORM X1"/>
    <property type="match status" value="1"/>
</dbReference>
<dbReference type="Proteomes" id="UP001311915">
    <property type="component" value="Unassembled WGS sequence"/>
</dbReference>
<dbReference type="SUPFAM" id="SSF52047">
    <property type="entry name" value="RNI-like"/>
    <property type="match status" value="1"/>
</dbReference>
<gene>
    <name evidence="1" type="ORF">R3W88_025053</name>
</gene>
<keyword evidence="2" id="KW-1185">Reference proteome</keyword>
<dbReference type="Gene3D" id="3.80.10.10">
    <property type="entry name" value="Ribonuclease Inhibitor"/>
    <property type="match status" value="1"/>
</dbReference>
<organism evidence="1 2">
    <name type="scientific">Solanum pinnatisectum</name>
    <name type="common">tansyleaf nightshade</name>
    <dbReference type="NCBI Taxonomy" id="50273"/>
    <lineage>
        <taxon>Eukaryota</taxon>
        <taxon>Viridiplantae</taxon>
        <taxon>Streptophyta</taxon>
        <taxon>Embryophyta</taxon>
        <taxon>Tracheophyta</taxon>
        <taxon>Spermatophyta</taxon>
        <taxon>Magnoliopsida</taxon>
        <taxon>eudicotyledons</taxon>
        <taxon>Gunneridae</taxon>
        <taxon>Pentapetalae</taxon>
        <taxon>asterids</taxon>
        <taxon>lamiids</taxon>
        <taxon>Solanales</taxon>
        <taxon>Solanaceae</taxon>
        <taxon>Solanoideae</taxon>
        <taxon>Solaneae</taxon>
        <taxon>Solanum</taxon>
    </lineage>
</organism>
<dbReference type="PANTHER" id="PTHR15140">
    <property type="entry name" value="TUBULIN-SPECIFIC CHAPERONE E"/>
    <property type="match status" value="1"/>
</dbReference>
<proteinExistence type="predicted"/>
<dbReference type="AlphaFoldDB" id="A0AAV9M598"/>
<dbReference type="EMBL" id="JAWPEI010000003">
    <property type="protein sequence ID" value="KAK4732065.1"/>
    <property type="molecule type" value="Genomic_DNA"/>
</dbReference>
<comment type="caution">
    <text evidence="1">The sequence shown here is derived from an EMBL/GenBank/DDBJ whole genome shotgun (WGS) entry which is preliminary data.</text>
</comment>
<accession>A0AAV9M598</accession>